<evidence type="ECO:0000256" key="1">
    <source>
        <dbReference type="SAM" id="MobiDB-lite"/>
    </source>
</evidence>
<organism evidence="2 3">
    <name type="scientific">Scleroderma citrinum Foug A</name>
    <dbReference type="NCBI Taxonomy" id="1036808"/>
    <lineage>
        <taxon>Eukaryota</taxon>
        <taxon>Fungi</taxon>
        <taxon>Dikarya</taxon>
        <taxon>Basidiomycota</taxon>
        <taxon>Agaricomycotina</taxon>
        <taxon>Agaricomycetes</taxon>
        <taxon>Agaricomycetidae</taxon>
        <taxon>Boletales</taxon>
        <taxon>Sclerodermatineae</taxon>
        <taxon>Sclerodermataceae</taxon>
        <taxon>Scleroderma</taxon>
    </lineage>
</organism>
<keyword evidence="3" id="KW-1185">Reference proteome</keyword>
<protein>
    <submittedName>
        <fullName evidence="2">Uncharacterized protein</fullName>
    </submittedName>
</protein>
<reference evidence="2 3" key="1">
    <citation type="submission" date="2014-04" db="EMBL/GenBank/DDBJ databases">
        <authorList>
            <consortium name="DOE Joint Genome Institute"/>
            <person name="Kuo A."/>
            <person name="Kohler A."/>
            <person name="Nagy L.G."/>
            <person name="Floudas D."/>
            <person name="Copeland A."/>
            <person name="Barry K.W."/>
            <person name="Cichocki N."/>
            <person name="Veneault-Fourrey C."/>
            <person name="LaButti K."/>
            <person name="Lindquist E.A."/>
            <person name="Lipzen A."/>
            <person name="Lundell T."/>
            <person name="Morin E."/>
            <person name="Murat C."/>
            <person name="Sun H."/>
            <person name="Tunlid A."/>
            <person name="Henrissat B."/>
            <person name="Grigoriev I.V."/>
            <person name="Hibbett D.S."/>
            <person name="Martin F."/>
            <person name="Nordberg H.P."/>
            <person name="Cantor M.N."/>
            <person name="Hua S.X."/>
        </authorList>
    </citation>
    <scope>NUCLEOTIDE SEQUENCE [LARGE SCALE GENOMIC DNA]</scope>
    <source>
        <strain evidence="2 3">Foug A</strain>
    </source>
</reference>
<evidence type="ECO:0000313" key="2">
    <source>
        <dbReference type="EMBL" id="KIM54519.1"/>
    </source>
</evidence>
<feature type="compositionally biased region" description="Basic and acidic residues" evidence="1">
    <location>
        <begin position="33"/>
        <end position="43"/>
    </location>
</feature>
<sequence length="108" mass="12477">MTCQSKISQVSLGRHIWRHRSRSRRHHALSCTPDRRTAHRTEENGALPRRRRGPCVLTPLPTRIYPHLIHVRTCIYAHVHQLRTCMPHTPPLHISTQSTNVGTPCDAR</sequence>
<evidence type="ECO:0000313" key="3">
    <source>
        <dbReference type="Proteomes" id="UP000053989"/>
    </source>
</evidence>
<dbReference type="Proteomes" id="UP000053989">
    <property type="component" value="Unassembled WGS sequence"/>
</dbReference>
<dbReference type="HOGENOM" id="CLU_2198530_0_0_1"/>
<name>A0A0C3DDP9_9AGAM</name>
<gene>
    <name evidence="2" type="ORF">SCLCIDRAFT_374032</name>
</gene>
<reference evidence="3" key="2">
    <citation type="submission" date="2015-01" db="EMBL/GenBank/DDBJ databases">
        <title>Evolutionary Origins and Diversification of the Mycorrhizal Mutualists.</title>
        <authorList>
            <consortium name="DOE Joint Genome Institute"/>
            <consortium name="Mycorrhizal Genomics Consortium"/>
            <person name="Kohler A."/>
            <person name="Kuo A."/>
            <person name="Nagy L.G."/>
            <person name="Floudas D."/>
            <person name="Copeland A."/>
            <person name="Barry K.W."/>
            <person name="Cichocki N."/>
            <person name="Veneault-Fourrey C."/>
            <person name="LaButti K."/>
            <person name="Lindquist E.A."/>
            <person name="Lipzen A."/>
            <person name="Lundell T."/>
            <person name="Morin E."/>
            <person name="Murat C."/>
            <person name="Riley R."/>
            <person name="Ohm R."/>
            <person name="Sun H."/>
            <person name="Tunlid A."/>
            <person name="Henrissat B."/>
            <person name="Grigoriev I.V."/>
            <person name="Hibbett D.S."/>
            <person name="Martin F."/>
        </authorList>
    </citation>
    <scope>NUCLEOTIDE SEQUENCE [LARGE SCALE GENOMIC DNA]</scope>
    <source>
        <strain evidence="3">Foug A</strain>
    </source>
</reference>
<dbReference type="EMBL" id="KN822153">
    <property type="protein sequence ID" value="KIM54519.1"/>
    <property type="molecule type" value="Genomic_DNA"/>
</dbReference>
<feature type="region of interest" description="Disordered" evidence="1">
    <location>
        <begin position="23"/>
        <end position="49"/>
    </location>
</feature>
<proteinExistence type="predicted"/>
<dbReference type="InParanoid" id="A0A0C3DDP9"/>
<accession>A0A0C3DDP9</accession>
<dbReference type="AlphaFoldDB" id="A0A0C3DDP9"/>